<dbReference type="Proteomes" id="UP000316008">
    <property type="component" value="Unassembled WGS sequence"/>
</dbReference>
<dbReference type="PROSITE" id="PS51257">
    <property type="entry name" value="PROKAR_LIPOPROTEIN"/>
    <property type="match status" value="1"/>
</dbReference>
<dbReference type="EMBL" id="VLPL01000002">
    <property type="protein sequence ID" value="TSJ46282.1"/>
    <property type="molecule type" value="Genomic_DNA"/>
</dbReference>
<evidence type="ECO:0000256" key="1">
    <source>
        <dbReference type="SAM" id="SignalP"/>
    </source>
</evidence>
<reference evidence="2 3" key="1">
    <citation type="submission" date="2019-07" db="EMBL/GenBank/DDBJ databases">
        <authorList>
            <person name="Huq M.A."/>
        </authorList>
    </citation>
    <scope>NUCLEOTIDE SEQUENCE [LARGE SCALE GENOMIC DNA]</scope>
    <source>
        <strain evidence="2 3">MAH-3</strain>
    </source>
</reference>
<dbReference type="OrthoDB" id="9553593at2"/>
<proteinExistence type="predicted"/>
<feature type="chain" id="PRO_5022129131" description="Lipocalin-like domain-containing protein" evidence="1">
    <location>
        <begin position="24"/>
        <end position="133"/>
    </location>
</feature>
<protein>
    <recommendedName>
        <fullName evidence="4">Lipocalin-like domain-containing protein</fullName>
    </recommendedName>
</protein>
<organism evidence="2 3">
    <name type="scientific">Fluviicola chungangensis</name>
    <dbReference type="NCBI Taxonomy" id="2597671"/>
    <lineage>
        <taxon>Bacteria</taxon>
        <taxon>Pseudomonadati</taxon>
        <taxon>Bacteroidota</taxon>
        <taxon>Flavobacteriia</taxon>
        <taxon>Flavobacteriales</taxon>
        <taxon>Crocinitomicaceae</taxon>
        <taxon>Fluviicola</taxon>
    </lineage>
</organism>
<evidence type="ECO:0000313" key="2">
    <source>
        <dbReference type="EMBL" id="TSJ46282.1"/>
    </source>
</evidence>
<keyword evidence="3" id="KW-1185">Reference proteome</keyword>
<feature type="signal peptide" evidence="1">
    <location>
        <begin position="1"/>
        <end position="23"/>
    </location>
</feature>
<gene>
    <name evidence="2" type="ORF">FO442_03765</name>
</gene>
<evidence type="ECO:0000313" key="3">
    <source>
        <dbReference type="Proteomes" id="UP000316008"/>
    </source>
</evidence>
<accession>A0A556N264</accession>
<evidence type="ECO:0008006" key="4">
    <source>
        <dbReference type="Google" id="ProtNLM"/>
    </source>
</evidence>
<comment type="caution">
    <text evidence="2">The sequence shown here is derived from an EMBL/GenBank/DDBJ whole genome shotgun (WGS) entry which is preliminary data.</text>
</comment>
<sequence length="133" mass="15734">MKIRFTYLLFGLLFLVLSACSNSNIDDRLVKKWTLVKVDGFGPDKDKILGINNIYFDLKDDETFKGRWYDQNNMTDFIEMEGKWLSTQYDDKIDLFLFYGPNQKKSIIFNITKVEGDDMTMRISEIDHFFKAK</sequence>
<name>A0A556N264_9FLAO</name>
<dbReference type="AlphaFoldDB" id="A0A556N264"/>
<dbReference type="RefSeq" id="WP_144331819.1">
    <property type="nucleotide sequence ID" value="NZ_VLPL01000002.1"/>
</dbReference>
<keyword evidence="1" id="KW-0732">Signal</keyword>